<dbReference type="Gene3D" id="3.40.50.150">
    <property type="entry name" value="Vaccinia Virus protein VP39"/>
    <property type="match status" value="1"/>
</dbReference>
<evidence type="ECO:0000256" key="4">
    <source>
        <dbReference type="ARBA" id="ARBA00022603"/>
    </source>
</evidence>
<comment type="caution">
    <text evidence="13">The sequence shown here is derived from an EMBL/GenBank/DDBJ whole genome shotgun (WGS) entry which is preliminary data.</text>
</comment>
<keyword evidence="7 10" id="KW-0819">tRNA processing</keyword>
<protein>
    <recommendedName>
        <fullName evidence="9">tRNA (guanine(10)-N(2))-methyltransferase</fullName>
        <ecNumber evidence="9">2.1.1.214</ecNumber>
    </recommendedName>
</protein>
<feature type="region of interest" description="Disordered" evidence="11">
    <location>
        <begin position="447"/>
        <end position="480"/>
    </location>
</feature>
<dbReference type="PIRSF" id="PIRSF017259">
    <property type="entry name" value="tRNA_mtfrase_TRM11"/>
    <property type="match status" value="1"/>
</dbReference>
<dbReference type="Proteomes" id="UP001600064">
    <property type="component" value="Unassembled WGS sequence"/>
</dbReference>
<gene>
    <name evidence="13" type="ORF">VTJ83DRAFT_4356</name>
</gene>
<evidence type="ECO:0000256" key="7">
    <source>
        <dbReference type="ARBA" id="ARBA00022694"/>
    </source>
</evidence>
<accession>A0ABR4DAM7</accession>
<evidence type="ECO:0000256" key="1">
    <source>
        <dbReference type="ARBA" id="ARBA00004496"/>
    </source>
</evidence>
<dbReference type="PROSITE" id="PS00092">
    <property type="entry name" value="N6_MTASE"/>
    <property type="match status" value="1"/>
</dbReference>
<sequence length="480" mass="53574">MDYLIRFSQSHETFRLPEIEALAVLEGVDLKVISYSLDSPFCIVRLASEDAARRLIRRSILAMSIHELWAHGPDLAAVHSAVKRDTSHLWPRYRTSSFKFSLDSYQGSRGSDAKVRIIESFSYLGFEGPIVMRGADEEFVLFEDWPFNASRLGIPEPKYFYFGRFLGGGARDLPKKHDLKKRRYISTTSMDAELALVTANLALAAPGKLVYDPFVGTGSFPIACAQFGALTFGSDIDGRSIRGDSKKRTLRGNFEQYGLLAGLGGMFTADLTNSPVRRTPLRFDGNGATGRLFDAVVCDPPYGVREGLKVLGVRDPEKSAGVELRGKEMYKSPDFIPPKKPFSFLAMLDTILQFSAQTLVDNGRLSFWMPTANDEDQEIPVPTHPYLEIVSVCTQTFNKWSRRLITYRRIPDAEVDQEAMKKREETKSVGKTADELNPFRKAYFNRFESDGASSSSRSQTPSQTTTPPPPPPTTEPASKT</sequence>
<evidence type="ECO:0000256" key="10">
    <source>
        <dbReference type="PROSITE-ProRule" id="PRU00959"/>
    </source>
</evidence>
<dbReference type="PROSITE" id="PS51627">
    <property type="entry name" value="SAM_MT_TRM11"/>
    <property type="match status" value="1"/>
</dbReference>
<reference evidence="13 14" key="1">
    <citation type="journal article" date="2024" name="Commun. Biol.">
        <title>Comparative genomic analysis of thermophilic fungi reveals convergent evolutionary adaptations and gene losses.</title>
        <authorList>
            <person name="Steindorff A.S."/>
            <person name="Aguilar-Pontes M.V."/>
            <person name="Robinson A.J."/>
            <person name="Andreopoulos B."/>
            <person name="LaButti K."/>
            <person name="Kuo A."/>
            <person name="Mondo S."/>
            <person name="Riley R."/>
            <person name="Otillar R."/>
            <person name="Haridas S."/>
            <person name="Lipzen A."/>
            <person name="Grimwood J."/>
            <person name="Schmutz J."/>
            <person name="Clum A."/>
            <person name="Reid I.D."/>
            <person name="Moisan M.C."/>
            <person name="Butler G."/>
            <person name="Nguyen T.T.M."/>
            <person name="Dewar K."/>
            <person name="Conant G."/>
            <person name="Drula E."/>
            <person name="Henrissat B."/>
            <person name="Hansel C."/>
            <person name="Singer S."/>
            <person name="Hutchinson M.I."/>
            <person name="de Vries R.P."/>
            <person name="Natvig D.O."/>
            <person name="Powell A.J."/>
            <person name="Tsang A."/>
            <person name="Grigoriev I.V."/>
        </authorList>
    </citation>
    <scope>NUCLEOTIDE SEQUENCE [LARGE SCALE GENOMIC DNA]</scope>
    <source>
        <strain evidence="13 14">ATCC 22073</strain>
    </source>
</reference>
<evidence type="ECO:0000256" key="5">
    <source>
        <dbReference type="ARBA" id="ARBA00022679"/>
    </source>
</evidence>
<dbReference type="InterPro" id="IPR002052">
    <property type="entry name" value="DNA_methylase_N6_adenine_CS"/>
</dbReference>
<evidence type="ECO:0000256" key="11">
    <source>
        <dbReference type="SAM" id="MobiDB-lite"/>
    </source>
</evidence>
<comment type="similarity">
    <text evidence="10">Belongs to the class I-like SAM-binding methyltransferase superfamily. TRM11 methyltransferase family.</text>
</comment>
<evidence type="ECO:0000256" key="2">
    <source>
        <dbReference type="ARBA" id="ARBA00022490"/>
    </source>
</evidence>
<evidence type="ECO:0000256" key="6">
    <source>
        <dbReference type="ARBA" id="ARBA00022691"/>
    </source>
</evidence>
<feature type="compositionally biased region" description="Low complexity" evidence="11">
    <location>
        <begin position="453"/>
        <end position="465"/>
    </location>
</feature>
<dbReference type="EC" id="2.1.1.214" evidence="9"/>
<evidence type="ECO:0000313" key="14">
    <source>
        <dbReference type="Proteomes" id="UP001600064"/>
    </source>
</evidence>
<keyword evidence="4 10" id="KW-0489">Methyltransferase</keyword>
<dbReference type="SUPFAM" id="SSF53335">
    <property type="entry name" value="S-adenosyl-L-methionine-dependent methyltransferases"/>
    <property type="match status" value="1"/>
</dbReference>
<keyword evidence="5 10" id="KW-0808">Transferase</keyword>
<proteinExistence type="inferred from homology"/>
<dbReference type="InterPro" id="IPR029063">
    <property type="entry name" value="SAM-dependent_MTases_sf"/>
</dbReference>
<dbReference type="PANTHER" id="PTHR13370">
    <property type="entry name" value="RNA METHYLASE-RELATED"/>
    <property type="match status" value="1"/>
</dbReference>
<dbReference type="GeneID" id="98125480"/>
<dbReference type="InterPro" id="IPR059073">
    <property type="entry name" value="TRMT11_N"/>
</dbReference>
<evidence type="ECO:0000256" key="8">
    <source>
        <dbReference type="ARBA" id="ARBA00022884"/>
    </source>
</evidence>
<name>A0ABR4DAM7_9PEZI</name>
<organism evidence="13 14">
    <name type="scientific">Remersonia thermophila</name>
    <dbReference type="NCBI Taxonomy" id="72144"/>
    <lineage>
        <taxon>Eukaryota</taxon>
        <taxon>Fungi</taxon>
        <taxon>Dikarya</taxon>
        <taxon>Ascomycota</taxon>
        <taxon>Pezizomycotina</taxon>
        <taxon>Sordariomycetes</taxon>
        <taxon>Sordariomycetidae</taxon>
        <taxon>Sordariales</taxon>
        <taxon>Sordariales incertae sedis</taxon>
        <taxon>Remersonia</taxon>
    </lineage>
</organism>
<comment type="subcellular location">
    <subcellularLocation>
        <location evidence="1">Cytoplasm</location>
    </subcellularLocation>
</comment>
<keyword evidence="6 10" id="KW-0949">S-adenosyl-L-methionine</keyword>
<keyword evidence="2" id="KW-0963">Cytoplasm</keyword>
<evidence type="ECO:0000313" key="13">
    <source>
        <dbReference type="EMBL" id="KAL2267079.1"/>
    </source>
</evidence>
<feature type="domain" description="tRNA (guanine(10)-N(2))-methyltransferase TRMT11 N-terminal" evidence="12">
    <location>
        <begin position="1"/>
        <end position="171"/>
    </location>
</feature>
<dbReference type="PRINTS" id="PR00507">
    <property type="entry name" value="N12N6MTFRASE"/>
</dbReference>
<dbReference type="RefSeq" id="XP_070865806.1">
    <property type="nucleotide sequence ID" value="XM_071010836.1"/>
</dbReference>
<dbReference type="EMBL" id="JAZGUE010000004">
    <property type="protein sequence ID" value="KAL2267079.1"/>
    <property type="molecule type" value="Genomic_DNA"/>
</dbReference>
<dbReference type="Pfam" id="PF25904">
    <property type="entry name" value="Tmrp11_N"/>
    <property type="match status" value="1"/>
</dbReference>
<keyword evidence="3 10" id="KW-0820">tRNA-binding</keyword>
<evidence type="ECO:0000256" key="9">
    <source>
        <dbReference type="ARBA" id="ARBA00066937"/>
    </source>
</evidence>
<dbReference type="InterPro" id="IPR016691">
    <property type="entry name" value="TRMT11"/>
</dbReference>
<dbReference type="PANTHER" id="PTHR13370:SF3">
    <property type="entry name" value="TRNA (GUANINE(10)-N2)-METHYLTRANSFERASE HOMOLOG"/>
    <property type="match status" value="1"/>
</dbReference>
<evidence type="ECO:0000256" key="3">
    <source>
        <dbReference type="ARBA" id="ARBA00022555"/>
    </source>
</evidence>
<keyword evidence="14" id="KW-1185">Reference proteome</keyword>
<evidence type="ECO:0000259" key="12">
    <source>
        <dbReference type="Pfam" id="PF25904"/>
    </source>
</evidence>
<keyword evidence="8 10" id="KW-0694">RNA-binding</keyword>